<protein>
    <submittedName>
        <fullName evidence="6">Cyclopropane fatty acid synthase</fullName>
    </submittedName>
</protein>
<dbReference type="CDD" id="cd02440">
    <property type="entry name" value="AdoMet_MTases"/>
    <property type="match status" value="1"/>
</dbReference>
<dbReference type="GO" id="GO:0008610">
    <property type="term" value="P:lipid biosynthetic process"/>
    <property type="evidence" value="ECO:0007669"/>
    <property type="project" value="InterPro"/>
</dbReference>
<dbReference type="PANTHER" id="PTHR43667">
    <property type="entry name" value="CYCLOPROPANE-FATTY-ACYL-PHOSPHOLIPID SYNTHASE"/>
    <property type="match status" value="1"/>
</dbReference>
<evidence type="ECO:0000256" key="3">
    <source>
        <dbReference type="ARBA" id="ARBA00022679"/>
    </source>
</evidence>
<dbReference type="SUPFAM" id="SSF53335">
    <property type="entry name" value="S-adenosyl-L-methionine-dependent methyltransferases"/>
    <property type="match status" value="1"/>
</dbReference>
<name>A0A0H2RZK0_9AGAM</name>
<evidence type="ECO:0000313" key="6">
    <source>
        <dbReference type="EMBL" id="KLO17515.1"/>
    </source>
</evidence>
<keyword evidence="7" id="KW-1185">Reference proteome</keyword>
<sequence length="464" mass="51784">MGVTASTVGFVNHASTSAISLSMPSPRSWLASFGLASMARSSLISFLEEAIRVGQLTIHDKDGTYTFGQSSGGNKVELRVLNDSFWTRVLMSGDLGFSEAYIIGDVEISDLKTIMDLWLDNQSTMSGLSSTANKIAAAFSGIGNCLAGQTRSRARLNIIASYDQSNELFKAFLSKEMMYSCALWTDAEGGVRGDLEGARIPGDLETAQLRKIRHVLRKARVKPGDRVLEFGSGWGGLAIEAAKTFGCEVDSLTLSVEQKALAEERIKAAGLEGRIRVHLMDYRELPPEFEKAFDAFVSIEMLEHVGTKYYNTYFKIIDWALKSENCAAVVTTTTFPEARYSSYQPEDFMRRYMWPNTNLPSATALVTAAQTASQGRFTLEGVENHASHYPRVLREWGRRFDANVTQEKLMKDFPALKNRAEYDAFTRKWHYLFVYAATGFAKGYITSHMLTFVRENAMPEHECY</sequence>
<keyword evidence="5" id="KW-0443">Lipid metabolism</keyword>
<dbReference type="EMBL" id="KQ085904">
    <property type="protein sequence ID" value="KLO17515.1"/>
    <property type="molecule type" value="Genomic_DNA"/>
</dbReference>
<dbReference type="GO" id="GO:0032259">
    <property type="term" value="P:methylation"/>
    <property type="evidence" value="ECO:0007669"/>
    <property type="project" value="UniProtKB-KW"/>
</dbReference>
<accession>A0A0H2RZK0</accession>
<dbReference type="Gene3D" id="3.40.50.150">
    <property type="entry name" value="Vaccinia Virus protein VP39"/>
    <property type="match status" value="1"/>
</dbReference>
<keyword evidence="2" id="KW-0489">Methyltransferase</keyword>
<gene>
    <name evidence="6" type="ORF">SCHPADRAFT_913585</name>
</gene>
<keyword evidence="3" id="KW-0808">Transferase</keyword>
<dbReference type="STRING" id="27342.A0A0H2RZK0"/>
<reference evidence="6 7" key="1">
    <citation type="submission" date="2015-04" db="EMBL/GenBank/DDBJ databases">
        <title>Complete genome sequence of Schizopora paradoxa KUC8140, a cosmopolitan wood degrader in East Asia.</title>
        <authorList>
            <consortium name="DOE Joint Genome Institute"/>
            <person name="Min B."/>
            <person name="Park H."/>
            <person name="Jang Y."/>
            <person name="Kim J.-J."/>
            <person name="Kim K.H."/>
            <person name="Pangilinan J."/>
            <person name="Lipzen A."/>
            <person name="Riley R."/>
            <person name="Grigoriev I.V."/>
            <person name="Spatafora J.W."/>
            <person name="Choi I.-G."/>
        </authorList>
    </citation>
    <scope>NUCLEOTIDE SEQUENCE [LARGE SCALE GENOMIC DNA]</scope>
    <source>
        <strain evidence="6 7">KUC8140</strain>
    </source>
</reference>
<dbReference type="AlphaFoldDB" id="A0A0H2RZK0"/>
<evidence type="ECO:0000256" key="4">
    <source>
        <dbReference type="ARBA" id="ARBA00022691"/>
    </source>
</evidence>
<dbReference type="PANTHER" id="PTHR43667:SF2">
    <property type="entry name" value="FATTY ACID C-METHYL TRANSFERASE"/>
    <property type="match status" value="1"/>
</dbReference>
<dbReference type="Pfam" id="PF02353">
    <property type="entry name" value="CMAS"/>
    <property type="match status" value="1"/>
</dbReference>
<proteinExistence type="inferred from homology"/>
<evidence type="ECO:0000313" key="7">
    <source>
        <dbReference type="Proteomes" id="UP000053477"/>
    </source>
</evidence>
<dbReference type="PIRSF" id="PIRSF003085">
    <property type="entry name" value="CMAS"/>
    <property type="match status" value="1"/>
</dbReference>
<evidence type="ECO:0000256" key="2">
    <source>
        <dbReference type="ARBA" id="ARBA00022603"/>
    </source>
</evidence>
<evidence type="ECO:0000256" key="1">
    <source>
        <dbReference type="ARBA" id="ARBA00010815"/>
    </source>
</evidence>
<dbReference type="InterPro" id="IPR050723">
    <property type="entry name" value="CFA/CMAS"/>
</dbReference>
<evidence type="ECO:0000256" key="5">
    <source>
        <dbReference type="ARBA" id="ARBA00023098"/>
    </source>
</evidence>
<dbReference type="Proteomes" id="UP000053477">
    <property type="component" value="Unassembled WGS sequence"/>
</dbReference>
<dbReference type="OrthoDB" id="8300214at2759"/>
<dbReference type="InterPro" id="IPR029063">
    <property type="entry name" value="SAM-dependent_MTases_sf"/>
</dbReference>
<organism evidence="6 7">
    <name type="scientific">Schizopora paradoxa</name>
    <dbReference type="NCBI Taxonomy" id="27342"/>
    <lineage>
        <taxon>Eukaryota</taxon>
        <taxon>Fungi</taxon>
        <taxon>Dikarya</taxon>
        <taxon>Basidiomycota</taxon>
        <taxon>Agaricomycotina</taxon>
        <taxon>Agaricomycetes</taxon>
        <taxon>Hymenochaetales</taxon>
        <taxon>Schizoporaceae</taxon>
        <taxon>Schizopora</taxon>
    </lineage>
</organism>
<dbReference type="InParanoid" id="A0A0H2RZK0"/>
<keyword evidence="4" id="KW-0949">S-adenosyl-L-methionine</keyword>
<dbReference type="InterPro" id="IPR003333">
    <property type="entry name" value="CMAS"/>
</dbReference>
<comment type="similarity">
    <text evidence="1">Belongs to the CFA/CMAS family.</text>
</comment>
<dbReference type="GO" id="GO:0008168">
    <property type="term" value="F:methyltransferase activity"/>
    <property type="evidence" value="ECO:0007669"/>
    <property type="project" value="UniProtKB-KW"/>
</dbReference>